<dbReference type="Pfam" id="PF00072">
    <property type="entry name" value="Response_reg"/>
    <property type="match status" value="1"/>
</dbReference>
<name>A0A128EYR0_9GAMM</name>
<dbReference type="PANTHER" id="PTHR48111:SF4">
    <property type="entry name" value="DNA-BINDING DUAL TRANSCRIPTIONAL REGULATOR OMPR"/>
    <property type="match status" value="1"/>
</dbReference>
<keyword evidence="13" id="KW-1185">Reference proteome</keyword>
<dbReference type="Gene3D" id="3.40.50.2300">
    <property type="match status" value="1"/>
</dbReference>
<sequence>MVNQKRILVVDDDLEIRELLQEYLSKAGYDVTTAQNGQEMKAKLAVQYPDLILLDIMLPGDDGFTLCKYVRQDSSVPIIMLTAVSDETDQIIGLELGADDYIAKPFSPRQLVARIRALLRRTQQLQETTMSKPKGIRFAQWRLDPVTQRLNHQVTGQEVEMTSADFALLMLFIENPNSLMDRNAISNATRGRDAQPQERGIDVQVSRLRQRLKDNGRQSTIIKTVRGNGYMFVADITYES</sequence>
<dbReference type="SMART" id="SM00862">
    <property type="entry name" value="Trans_reg_C"/>
    <property type="match status" value="1"/>
</dbReference>
<evidence type="ECO:0000259" key="10">
    <source>
        <dbReference type="PROSITE" id="PS50110"/>
    </source>
</evidence>
<dbReference type="PANTHER" id="PTHR48111">
    <property type="entry name" value="REGULATOR OF RPOS"/>
    <property type="match status" value="1"/>
</dbReference>
<dbReference type="SMART" id="SM00448">
    <property type="entry name" value="REC"/>
    <property type="match status" value="1"/>
</dbReference>
<feature type="DNA-binding region" description="OmpR/PhoB-type" evidence="9">
    <location>
        <begin position="133"/>
        <end position="234"/>
    </location>
</feature>
<keyword evidence="5" id="KW-0805">Transcription regulation</keyword>
<dbReference type="SUPFAM" id="SSF52172">
    <property type="entry name" value="CheY-like"/>
    <property type="match status" value="1"/>
</dbReference>
<keyword evidence="6 9" id="KW-0238">DNA-binding</keyword>
<evidence type="ECO:0000256" key="6">
    <source>
        <dbReference type="ARBA" id="ARBA00023125"/>
    </source>
</evidence>
<feature type="domain" description="Response regulatory" evidence="10">
    <location>
        <begin position="6"/>
        <end position="119"/>
    </location>
</feature>
<evidence type="ECO:0000259" key="11">
    <source>
        <dbReference type="PROSITE" id="PS51755"/>
    </source>
</evidence>
<dbReference type="GO" id="GO:0000156">
    <property type="term" value="F:phosphorelay response regulator activity"/>
    <property type="evidence" value="ECO:0007669"/>
    <property type="project" value="TreeGrafter"/>
</dbReference>
<dbReference type="InterPro" id="IPR001867">
    <property type="entry name" value="OmpR/PhoB-type_DNA-bd"/>
</dbReference>
<dbReference type="FunFam" id="1.10.10.10:FF:000099">
    <property type="entry name" value="Two-component system response regulator TorR"/>
    <property type="match status" value="1"/>
</dbReference>
<dbReference type="Gene3D" id="1.10.10.10">
    <property type="entry name" value="Winged helix-like DNA-binding domain superfamily/Winged helix DNA-binding domain"/>
    <property type="match status" value="1"/>
</dbReference>
<dbReference type="SUPFAM" id="SSF46894">
    <property type="entry name" value="C-terminal effector domain of the bipartite response regulators"/>
    <property type="match status" value="1"/>
</dbReference>
<dbReference type="PROSITE" id="PS50110">
    <property type="entry name" value="RESPONSE_REGULATORY"/>
    <property type="match status" value="1"/>
</dbReference>
<organism evidence="12 13">
    <name type="scientific">Grimontia celer</name>
    <dbReference type="NCBI Taxonomy" id="1796497"/>
    <lineage>
        <taxon>Bacteria</taxon>
        <taxon>Pseudomonadati</taxon>
        <taxon>Pseudomonadota</taxon>
        <taxon>Gammaproteobacteria</taxon>
        <taxon>Vibrionales</taxon>
        <taxon>Vibrionaceae</taxon>
        <taxon>Grimontia</taxon>
    </lineage>
</organism>
<keyword evidence="3 8" id="KW-0597">Phosphoprotein</keyword>
<keyword evidence="2" id="KW-0963">Cytoplasm</keyword>
<evidence type="ECO:0000256" key="2">
    <source>
        <dbReference type="ARBA" id="ARBA00022490"/>
    </source>
</evidence>
<dbReference type="RefSeq" id="WP_062661813.1">
    <property type="nucleotide sequence ID" value="NZ_FIZX01000001.1"/>
</dbReference>
<evidence type="ECO:0000256" key="9">
    <source>
        <dbReference type="PROSITE-ProRule" id="PRU01091"/>
    </source>
</evidence>
<evidence type="ECO:0000256" key="1">
    <source>
        <dbReference type="ARBA" id="ARBA00004496"/>
    </source>
</evidence>
<comment type="subcellular location">
    <subcellularLocation>
        <location evidence="1">Cytoplasm</location>
    </subcellularLocation>
</comment>
<dbReference type="PROSITE" id="PS51755">
    <property type="entry name" value="OMPR_PHOB"/>
    <property type="match status" value="1"/>
</dbReference>
<evidence type="ECO:0000313" key="13">
    <source>
        <dbReference type="Proteomes" id="UP000071641"/>
    </source>
</evidence>
<keyword evidence="7" id="KW-0804">Transcription</keyword>
<feature type="modified residue" description="4-aspartylphosphate" evidence="8">
    <location>
        <position position="55"/>
    </location>
</feature>
<dbReference type="CDD" id="cd00383">
    <property type="entry name" value="trans_reg_C"/>
    <property type="match status" value="1"/>
</dbReference>
<dbReference type="GO" id="GO:0032993">
    <property type="term" value="C:protein-DNA complex"/>
    <property type="evidence" value="ECO:0007669"/>
    <property type="project" value="TreeGrafter"/>
</dbReference>
<dbReference type="InterPro" id="IPR011006">
    <property type="entry name" value="CheY-like_superfamily"/>
</dbReference>
<evidence type="ECO:0000256" key="7">
    <source>
        <dbReference type="ARBA" id="ARBA00023163"/>
    </source>
</evidence>
<dbReference type="OrthoDB" id="9802426at2"/>
<dbReference type="Proteomes" id="UP000071641">
    <property type="component" value="Unassembled WGS sequence"/>
</dbReference>
<dbReference type="STRING" id="1796497.GCE9029_01276"/>
<dbReference type="GO" id="GO:0005829">
    <property type="term" value="C:cytosol"/>
    <property type="evidence" value="ECO:0007669"/>
    <property type="project" value="TreeGrafter"/>
</dbReference>
<dbReference type="InterPro" id="IPR016032">
    <property type="entry name" value="Sig_transdc_resp-reg_C-effctor"/>
</dbReference>
<reference evidence="13" key="1">
    <citation type="submission" date="2016-02" db="EMBL/GenBank/DDBJ databases">
        <authorList>
            <person name="Rodrigo-Torres Lidia"/>
            <person name="Arahal R.David."/>
        </authorList>
    </citation>
    <scope>NUCLEOTIDE SEQUENCE [LARGE SCALE GENOMIC DNA]</scope>
    <source>
        <strain evidence="13">CECT 9029</strain>
    </source>
</reference>
<dbReference type="InterPro" id="IPR039420">
    <property type="entry name" value="WalR-like"/>
</dbReference>
<protein>
    <submittedName>
        <fullName evidence="12">Transcriptional regulatory protein OmpR</fullName>
    </submittedName>
</protein>
<dbReference type="InterPro" id="IPR036388">
    <property type="entry name" value="WH-like_DNA-bd_sf"/>
</dbReference>
<keyword evidence="4" id="KW-0902">Two-component regulatory system</keyword>
<dbReference type="FunFam" id="3.40.50.2300:FF:000001">
    <property type="entry name" value="DNA-binding response regulator PhoB"/>
    <property type="match status" value="1"/>
</dbReference>
<evidence type="ECO:0000256" key="5">
    <source>
        <dbReference type="ARBA" id="ARBA00023015"/>
    </source>
</evidence>
<dbReference type="GO" id="GO:0000976">
    <property type="term" value="F:transcription cis-regulatory region binding"/>
    <property type="evidence" value="ECO:0007669"/>
    <property type="project" value="TreeGrafter"/>
</dbReference>
<dbReference type="Gene3D" id="6.10.250.690">
    <property type="match status" value="1"/>
</dbReference>
<gene>
    <name evidence="12" type="primary">ompR_2</name>
    <name evidence="12" type="ORF">GCE9029_01276</name>
</gene>
<feature type="domain" description="OmpR/PhoB-type" evidence="11">
    <location>
        <begin position="133"/>
        <end position="234"/>
    </location>
</feature>
<dbReference type="Pfam" id="PF00486">
    <property type="entry name" value="Trans_reg_C"/>
    <property type="match status" value="1"/>
</dbReference>
<proteinExistence type="predicted"/>
<accession>A0A128EYR0</accession>
<dbReference type="InterPro" id="IPR001789">
    <property type="entry name" value="Sig_transdc_resp-reg_receiver"/>
</dbReference>
<dbReference type="AlphaFoldDB" id="A0A128EYR0"/>
<evidence type="ECO:0000256" key="3">
    <source>
        <dbReference type="ARBA" id="ARBA00022553"/>
    </source>
</evidence>
<dbReference type="EMBL" id="FIZX01000001">
    <property type="protein sequence ID" value="CZF79136.1"/>
    <property type="molecule type" value="Genomic_DNA"/>
</dbReference>
<evidence type="ECO:0000256" key="4">
    <source>
        <dbReference type="ARBA" id="ARBA00023012"/>
    </source>
</evidence>
<dbReference type="GO" id="GO:0006355">
    <property type="term" value="P:regulation of DNA-templated transcription"/>
    <property type="evidence" value="ECO:0007669"/>
    <property type="project" value="InterPro"/>
</dbReference>
<evidence type="ECO:0000256" key="8">
    <source>
        <dbReference type="PROSITE-ProRule" id="PRU00169"/>
    </source>
</evidence>
<evidence type="ECO:0000313" key="12">
    <source>
        <dbReference type="EMBL" id="CZF79136.1"/>
    </source>
</evidence>